<feature type="region of interest" description="Disordered" evidence="3">
    <location>
        <begin position="1"/>
        <end position="37"/>
    </location>
</feature>
<gene>
    <name evidence="5" type="ORF">PVK06_034264</name>
</gene>
<dbReference type="EMBL" id="JARKNE010000010">
    <property type="protein sequence ID" value="KAK5793128.1"/>
    <property type="molecule type" value="Genomic_DNA"/>
</dbReference>
<accession>A0ABR0NGL5</accession>
<feature type="coiled-coil region" evidence="2">
    <location>
        <begin position="357"/>
        <end position="629"/>
    </location>
</feature>
<keyword evidence="1 2" id="KW-0175">Coiled coil</keyword>
<evidence type="ECO:0000256" key="1">
    <source>
        <dbReference type="ARBA" id="ARBA00023054"/>
    </source>
</evidence>
<dbReference type="InterPro" id="IPR000237">
    <property type="entry name" value="GRIP_dom"/>
</dbReference>
<feature type="domain" description="GRIP" evidence="4">
    <location>
        <begin position="719"/>
        <end position="766"/>
    </location>
</feature>
<protein>
    <recommendedName>
        <fullName evidence="4">GRIP domain-containing protein</fullName>
    </recommendedName>
</protein>
<organism evidence="5 6">
    <name type="scientific">Gossypium arboreum</name>
    <name type="common">Tree cotton</name>
    <name type="synonym">Gossypium nanking</name>
    <dbReference type="NCBI Taxonomy" id="29729"/>
    <lineage>
        <taxon>Eukaryota</taxon>
        <taxon>Viridiplantae</taxon>
        <taxon>Streptophyta</taxon>
        <taxon>Embryophyta</taxon>
        <taxon>Tracheophyta</taxon>
        <taxon>Spermatophyta</taxon>
        <taxon>Magnoliopsida</taxon>
        <taxon>eudicotyledons</taxon>
        <taxon>Gunneridae</taxon>
        <taxon>Pentapetalae</taxon>
        <taxon>rosids</taxon>
        <taxon>malvids</taxon>
        <taxon>Malvales</taxon>
        <taxon>Malvaceae</taxon>
        <taxon>Malvoideae</taxon>
        <taxon>Gossypium</taxon>
    </lineage>
</organism>
<dbReference type="PROSITE" id="PS50913">
    <property type="entry name" value="GRIP"/>
    <property type="match status" value="1"/>
</dbReference>
<keyword evidence="6" id="KW-1185">Reference proteome</keyword>
<sequence length="796" mass="91010">MSGEGVEEVVQVPETREDESLKPEAQFSETNGDLSKENAELDANLSSDDAHDKLLQTVTELKFENEVLKSQLDSFKNFQSENDVPSQQTNVSGKETKFSADVKELHDRIESLSRELDEEKQTRVAAEEALKHLREVYTEADAKAQDLSGKLAEAQKKLDQEIKEREEKYNELDSKFNRLHKRAKQRIQEVQKEKDDLEARLREVNETLEQASSQQSGLQQELERTRQQANEALKAMDAERQQLRSANNKLRDNIEELRHSMQPKEDAIEALQQSILEKDQMLEDLQGLLQLADEKRQASLAEAAAKHQKNIESLEAQLADALSDRSKATETISSMQVLLAEKESKIAEMDAASTGEAARLRAIVESIKGELAHLKHEHEKEKESWEAASLAFKTKLEVAESNCIRAEIEAAKMRSQLELEASLQTQMLSTREAKLAAAKEEVSRLEREFSSYKIRAHALLQKKDAELAAAKESEQTKALEDALKEVERELSLISTERDTVRQELQDLLHNHDKEIAERDAALENTKQQIKSLESNLHSANARHQSEKAAWEIDLKNLEETWRYRCEALTAENEASSGEDIRKELEETKLQYKRLKEEHASLRDLADKMIEEKDKEISRLLDDNKNLQRSLESRQLVDHTENYNTATQKQDAPNLNTSAAEQQILLLARQQAQREEELAQSQRHILALQEEIEELERENRLHSQQEAMLKEELRNMERSKRREGVDMTYLKNVIIKLLETGEVEALLPVVGMLLQFSPEEMQKCQQAYRTYTDVPSSQANEASGGPTLSLFSRFSFS</sequence>
<dbReference type="PANTHER" id="PTHR23160:SF1">
    <property type="entry name" value="PROTEIN GRIP"/>
    <property type="match status" value="1"/>
</dbReference>
<feature type="region of interest" description="Disordered" evidence="3">
    <location>
        <begin position="79"/>
        <end position="98"/>
    </location>
</feature>
<proteinExistence type="predicted"/>
<dbReference type="Pfam" id="PF01465">
    <property type="entry name" value="GRIP"/>
    <property type="match status" value="1"/>
</dbReference>
<dbReference type="PANTHER" id="PTHR23160">
    <property type="entry name" value="SYNAPTONEMAL COMPLEX PROTEIN-RELATED"/>
    <property type="match status" value="1"/>
</dbReference>
<evidence type="ECO:0000313" key="6">
    <source>
        <dbReference type="Proteomes" id="UP001358586"/>
    </source>
</evidence>
<comment type="caution">
    <text evidence="5">The sequence shown here is derived from an EMBL/GenBank/DDBJ whole genome shotgun (WGS) entry which is preliminary data.</text>
</comment>
<evidence type="ECO:0000313" key="5">
    <source>
        <dbReference type="EMBL" id="KAK5793128.1"/>
    </source>
</evidence>
<dbReference type="Proteomes" id="UP001358586">
    <property type="component" value="Chromosome 10"/>
</dbReference>
<evidence type="ECO:0000256" key="2">
    <source>
        <dbReference type="SAM" id="Coils"/>
    </source>
</evidence>
<reference evidence="5 6" key="1">
    <citation type="submission" date="2023-03" db="EMBL/GenBank/DDBJ databases">
        <title>WGS of Gossypium arboreum.</title>
        <authorList>
            <person name="Yu D."/>
        </authorList>
    </citation>
    <scope>NUCLEOTIDE SEQUENCE [LARGE SCALE GENOMIC DNA]</scope>
    <source>
        <tissue evidence="5">Leaf</tissue>
    </source>
</reference>
<evidence type="ECO:0000256" key="3">
    <source>
        <dbReference type="SAM" id="MobiDB-lite"/>
    </source>
</evidence>
<feature type="coiled-coil region" evidence="2">
    <location>
        <begin position="670"/>
        <end position="721"/>
    </location>
</feature>
<evidence type="ECO:0000259" key="4">
    <source>
        <dbReference type="PROSITE" id="PS50913"/>
    </source>
</evidence>
<dbReference type="SMART" id="SM00755">
    <property type="entry name" value="Grip"/>
    <property type="match status" value="1"/>
</dbReference>
<feature type="coiled-coil region" evidence="2">
    <location>
        <begin position="102"/>
        <end position="331"/>
    </location>
</feature>
<feature type="compositionally biased region" description="Polar residues" evidence="3">
    <location>
        <begin position="79"/>
        <end position="93"/>
    </location>
</feature>
<name>A0ABR0NGL5_GOSAR</name>
<dbReference type="Gene3D" id="1.10.287.1490">
    <property type="match status" value="1"/>
</dbReference>
<feature type="compositionally biased region" description="Low complexity" evidence="3">
    <location>
        <begin position="1"/>
        <end position="13"/>
    </location>
</feature>